<accession>A0ABT3BBN7</accession>
<organism evidence="2 3">
    <name type="scientific">Roseobacter sinensis</name>
    <dbReference type="NCBI Taxonomy" id="2931391"/>
    <lineage>
        <taxon>Bacteria</taxon>
        <taxon>Pseudomonadati</taxon>
        <taxon>Pseudomonadota</taxon>
        <taxon>Alphaproteobacteria</taxon>
        <taxon>Rhodobacterales</taxon>
        <taxon>Roseobacteraceae</taxon>
        <taxon>Roseobacter</taxon>
    </lineage>
</organism>
<proteinExistence type="predicted"/>
<dbReference type="Pfam" id="PF03938">
    <property type="entry name" value="OmpH"/>
    <property type="match status" value="1"/>
</dbReference>
<dbReference type="SMART" id="SM00935">
    <property type="entry name" value="OmpH"/>
    <property type="match status" value="1"/>
</dbReference>
<feature type="coiled-coil region" evidence="1">
    <location>
        <begin position="54"/>
        <end position="117"/>
    </location>
</feature>
<dbReference type="InterPro" id="IPR005632">
    <property type="entry name" value="Chaperone_Skp"/>
</dbReference>
<dbReference type="InterPro" id="IPR024930">
    <property type="entry name" value="Skp_dom_sf"/>
</dbReference>
<evidence type="ECO:0000313" key="3">
    <source>
        <dbReference type="Proteomes" id="UP001208690"/>
    </source>
</evidence>
<reference evidence="2 3" key="1">
    <citation type="submission" date="2022-04" db="EMBL/GenBank/DDBJ databases">
        <title>Roseobacter sp. WL0113 is a bacterium isolated from neritic sediment.</title>
        <authorList>
            <person name="Wang L."/>
            <person name="He W."/>
            <person name="Zhang D.-F."/>
        </authorList>
    </citation>
    <scope>NUCLEOTIDE SEQUENCE [LARGE SCALE GENOMIC DNA]</scope>
    <source>
        <strain evidence="2 3">WL0113</strain>
    </source>
</reference>
<dbReference type="RefSeq" id="WP_263843293.1">
    <property type="nucleotide sequence ID" value="NZ_JALIEB010000003.1"/>
</dbReference>
<dbReference type="Gene3D" id="3.30.910.20">
    <property type="entry name" value="Skp domain"/>
    <property type="match status" value="1"/>
</dbReference>
<dbReference type="SUPFAM" id="SSF111384">
    <property type="entry name" value="OmpH-like"/>
    <property type="match status" value="1"/>
</dbReference>
<gene>
    <name evidence="2" type="ORF">MUB52_05980</name>
</gene>
<name>A0ABT3BBN7_9RHOB</name>
<dbReference type="EMBL" id="JALIEB010000003">
    <property type="protein sequence ID" value="MCV3270972.1"/>
    <property type="molecule type" value="Genomic_DNA"/>
</dbReference>
<comment type="caution">
    <text evidence="2">The sequence shown here is derived from an EMBL/GenBank/DDBJ whole genome shotgun (WGS) entry which is preliminary data.</text>
</comment>
<evidence type="ECO:0000313" key="2">
    <source>
        <dbReference type="EMBL" id="MCV3270972.1"/>
    </source>
</evidence>
<sequence length="185" mass="20245">MGRLTASLALVLTAWVWLLPGEAAAQGIGPVQSPILTIDSDRLFSESDFGKQTVAEFEARGAELAAENRRIEEALEAEEQALTEQRATMDPAEFRTLADAFDEKVQTTRRAQDAKNRELSQDFEQRRNVFLNAAAPVLEGLMREAGAAVIMDKRALFLSSNAIDITDLATERLNAVLGDGRAPLE</sequence>
<dbReference type="Proteomes" id="UP001208690">
    <property type="component" value="Unassembled WGS sequence"/>
</dbReference>
<keyword evidence="3" id="KW-1185">Reference proteome</keyword>
<keyword evidence="1" id="KW-0175">Coiled coil</keyword>
<evidence type="ECO:0000256" key="1">
    <source>
        <dbReference type="SAM" id="Coils"/>
    </source>
</evidence>
<protein>
    <submittedName>
        <fullName evidence="2">OmpH family outer membrane protein</fullName>
    </submittedName>
</protein>